<keyword evidence="2" id="KW-1185">Reference proteome</keyword>
<accession>A0A372ILW1</accession>
<evidence type="ECO:0000313" key="2">
    <source>
        <dbReference type="Proteomes" id="UP000264702"/>
    </source>
</evidence>
<evidence type="ECO:0000313" key="1">
    <source>
        <dbReference type="EMBL" id="RFU15865.1"/>
    </source>
</evidence>
<sequence length="61" mass="6687">MQADLQAISDSIVALVEAIEGVGSPEQFDALTLELYWRARLLRDQVSVLKAAKRRAMSAAI</sequence>
<dbReference type="AlphaFoldDB" id="A0A372ILW1"/>
<organism evidence="1 2">
    <name type="scientific">Paracidobacterium acidisoli</name>
    <dbReference type="NCBI Taxonomy" id="2303751"/>
    <lineage>
        <taxon>Bacteria</taxon>
        <taxon>Pseudomonadati</taxon>
        <taxon>Acidobacteriota</taxon>
        <taxon>Terriglobia</taxon>
        <taxon>Terriglobales</taxon>
        <taxon>Acidobacteriaceae</taxon>
        <taxon>Paracidobacterium</taxon>
    </lineage>
</organism>
<name>A0A372ILW1_9BACT</name>
<proteinExistence type="predicted"/>
<reference evidence="1 2" key="1">
    <citation type="submission" date="2018-08" db="EMBL/GenBank/DDBJ databases">
        <title>Acidipila sp. 4G-K13, an acidobacterium isolated from forest soil.</title>
        <authorList>
            <person name="Gao Z.-H."/>
            <person name="Qiu L.-H."/>
        </authorList>
    </citation>
    <scope>NUCLEOTIDE SEQUENCE [LARGE SCALE GENOMIC DNA]</scope>
    <source>
        <strain evidence="1 2">4G-K13</strain>
    </source>
</reference>
<protein>
    <submittedName>
        <fullName evidence="1">Uncharacterized protein</fullName>
    </submittedName>
</protein>
<comment type="caution">
    <text evidence="1">The sequence shown here is derived from an EMBL/GenBank/DDBJ whole genome shotgun (WGS) entry which is preliminary data.</text>
</comment>
<dbReference type="EMBL" id="QVQT01000005">
    <property type="protein sequence ID" value="RFU15865.1"/>
    <property type="molecule type" value="Genomic_DNA"/>
</dbReference>
<gene>
    <name evidence="1" type="ORF">D0Y96_15670</name>
</gene>
<dbReference type="Proteomes" id="UP000264702">
    <property type="component" value="Unassembled WGS sequence"/>
</dbReference>